<keyword evidence="2" id="KW-1185">Reference proteome</keyword>
<organism evidence="1 2">
    <name type="scientific">Leptolyngbya boryana NIES-2135</name>
    <dbReference type="NCBI Taxonomy" id="1973484"/>
    <lineage>
        <taxon>Bacteria</taxon>
        <taxon>Bacillati</taxon>
        <taxon>Cyanobacteriota</taxon>
        <taxon>Cyanophyceae</taxon>
        <taxon>Leptolyngbyales</taxon>
        <taxon>Leptolyngbyaceae</taxon>
        <taxon>Leptolyngbya group</taxon>
        <taxon>Leptolyngbya</taxon>
    </lineage>
</organism>
<dbReference type="EMBL" id="AP018203">
    <property type="protein sequence ID" value="BAY53683.1"/>
    <property type="molecule type" value="Genomic_DNA"/>
</dbReference>
<protein>
    <submittedName>
        <fullName evidence="1">Uncharacterized protein</fullName>
    </submittedName>
</protein>
<accession>A0A1Z4JAE6</accession>
<dbReference type="Proteomes" id="UP000217895">
    <property type="component" value="Chromosome"/>
</dbReference>
<proteinExistence type="predicted"/>
<name>A0A1Z4JAE6_LEPBY</name>
<evidence type="ECO:0000313" key="1">
    <source>
        <dbReference type="EMBL" id="BAY53683.1"/>
    </source>
</evidence>
<dbReference type="AlphaFoldDB" id="A0A1Z4JAE6"/>
<reference evidence="1 2" key="1">
    <citation type="submission" date="2017-06" db="EMBL/GenBank/DDBJ databases">
        <title>Genome sequencing of cyanobaciteial culture collection at National Institute for Environmental Studies (NIES).</title>
        <authorList>
            <person name="Hirose Y."/>
            <person name="Shimura Y."/>
            <person name="Fujisawa T."/>
            <person name="Nakamura Y."/>
            <person name="Kawachi M."/>
        </authorList>
    </citation>
    <scope>NUCLEOTIDE SEQUENCE [LARGE SCALE GENOMIC DNA]</scope>
    <source>
        <strain evidence="1 2">NIES-2135</strain>
    </source>
</reference>
<evidence type="ECO:0000313" key="2">
    <source>
        <dbReference type="Proteomes" id="UP000217895"/>
    </source>
</evidence>
<sequence>MSLHKQLYKGSRNLGIGLLLFSAVIGGSQLLIKAGKQHETDLRTAEIEQRAQISEKQADAQNREATAFQKADQLNIDRLIINDVGREQIKPGLPFWKTQPTQTRLIFDKFERCAGIWKDRKFTPDTTVCNNPDHPLLK</sequence>
<gene>
    <name evidence="1" type="ORF">NIES2135_04930</name>
</gene>